<evidence type="ECO:0000256" key="12">
    <source>
        <dbReference type="ARBA" id="ARBA00038378"/>
    </source>
</evidence>
<keyword evidence="8" id="KW-0969">Cilium</keyword>
<keyword evidence="15" id="KW-1185">Reference proteome</keyword>
<sequence>MDELDPQKIFNKIIFKELDPSVINEEIIRKTVYEQGPGGEAGRLFKNMEVQYEKVTVLRLEFLNILKIDHLWILPNLKILSLAFNKIDKIENLESLTQLKELNLTFNSIEILENFDGLKSLEILNVFGNKIKRIENVECLENLIIFSAGNNLINTKDGLERLRFLKNLRSLNLKGNEIEKNDRHFRQYISGLLPDLTYYEYKHISKKEREEGKDRFRFKLREIMDNEKFEVQERERLKQAKADNIHHMACFVEHLDDHQLFDSLFYFENDEQGEALLQIGEEAEILVSEFREQSYAVTQKIYNIGLEEYGKRKAEEEIFAHCVTVGRKKIQVLGQNTVNGFLENCEDIFKRTQAIADEIREKALKITEENKELKDDESVGECIDNRIAALMNEFHELYDATWKRLMDNEMHLHECINEANSTFEHIIQDIMNDFIENCKTQFVQLREIEGNFIDGLTEAVQSYVTSMASEGREDEIPEALRESLMERDIILDFAADMREMHISKIDGREDMLINRGKKWVADLCEKLIQNEVDRNRLKVMEINYFLDAKQAEFDELIKSLYHEEDLDSPSSLTMMTGVTMETYNEEIIYTTTNLDT</sequence>
<dbReference type="PANTHER" id="PTHR45973">
    <property type="entry name" value="PROTEIN PHOSPHATASE 1 REGULATORY SUBUNIT SDS22-RELATED"/>
    <property type="match status" value="1"/>
</dbReference>
<dbReference type="Gene3D" id="3.80.10.10">
    <property type="entry name" value="Ribonuclease Inhibitor"/>
    <property type="match status" value="1"/>
</dbReference>
<reference evidence="14" key="2">
    <citation type="submission" date="2022-10" db="EMBL/GenBank/DDBJ databases">
        <authorList>
            <consortium name="ENA_rothamsted_submissions"/>
            <consortium name="culmorum"/>
            <person name="King R."/>
        </authorList>
    </citation>
    <scope>NUCLEOTIDE SEQUENCE</scope>
</reference>
<dbReference type="SUPFAM" id="SSF52075">
    <property type="entry name" value="Outer arm dynein light chain 1"/>
    <property type="match status" value="1"/>
</dbReference>
<evidence type="ECO:0000256" key="11">
    <source>
        <dbReference type="ARBA" id="ARBA00024433"/>
    </source>
</evidence>
<gene>
    <name evidence="14" type="ORF">CHIRRI_LOCUS4907</name>
</gene>
<keyword evidence="6" id="KW-0282">Flagellum</keyword>
<evidence type="ECO:0000313" key="14">
    <source>
        <dbReference type="EMBL" id="CAG9801990.1"/>
    </source>
</evidence>
<dbReference type="Proteomes" id="UP001153620">
    <property type="component" value="Chromosome 2"/>
</dbReference>
<evidence type="ECO:0000256" key="5">
    <source>
        <dbReference type="ARBA" id="ARBA00022737"/>
    </source>
</evidence>
<keyword evidence="3" id="KW-0963">Cytoplasm</keyword>
<dbReference type="PROSITE" id="PS51450">
    <property type="entry name" value="LRR"/>
    <property type="match status" value="3"/>
</dbReference>
<evidence type="ECO:0000256" key="13">
    <source>
        <dbReference type="ARBA" id="ARBA00040950"/>
    </source>
</evidence>
<evidence type="ECO:0000313" key="15">
    <source>
        <dbReference type="Proteomes" id="UP001153620"/>
    </source>
</evidence>
<evidence type="ECO:0000256" key="10">
    <source>
        <dbReference type="ARBA" id="ARBA00023273"/>
    </source>
</evidence>
<dbReference type="InterPro" id="IPR001611">
    <property type="entry name" value="Leu-rich_rpt"/>
</dbReference>
<evidence type="ECO:0000256" key="7">
    <source>
        <dbReference type="ARBA" id="ARBA00023054"/>
    </source>
</evidence>
<dbReference type="InterPro" id="IPR032675">
    <property type="entry name" value="LRR_dom_sf"/>
</dbReference>
<keyword evidence="10" id="KW-0966">Cell projection</keyword>
<protein>
    <recommendedName>
        <fullName evidence="11">Dynein axonemal assembly factor 1 homolog</fullName>
    </recommendedName>
    <alternativeName>
        <fullName evidence="13">Dynein regulatory complex subunit 3</fullName>
    </alternativeName>
</protein>
<keyword evidence="4" id="KW-0433">Leucine-rich repeat</keyword>
<evidence type="ECO:0000256" key="3">
    <source>
        <dbReference type="ARBA" id="ARBA00022490"/>
    </source>
</evidence>
<name>A0A9N9RNY4_9DIPT</name>
<comment type="similarity">
    <text evidence="12">Belongs to the DRC3 family.</text>
</comment>
<evidence type="ECO:0000256" key="6">
    <source>
        <dbReference type="ARBA" id="ARBA00022846"/>
    </source>
</evidence>
<proteinExistence type="inferred from homology"/>
<organism evidence="14 15">
    <name type="scientific">Chironomus riparius</name>
    <dbReference type="NCBI Taxonomy" id="315576"/>
    <lineage>
        <taxon>Eukaryota</taxon>
        <taxon>Metazoa</taxon>
        <taxon>Ecdysozoa</taxon>
        <taxon>Arthropoda</taxon>
        <taxon>Hexapoda</taxon>
        <taxon>Insecta</taxon>
        <taxon>Pterygota</taxon>
        <taxon>Neoptera</taxon>
        <taxon>Endopterygota</taxon>
        <taxon>Diptera</taxon>
        <taxon>Nematocera</taxon>
        <taxon>Chironomoidea</taxon>
        <taxon>Chironomidae</taxon>
        <taxon>Chironominae</taxon>
        <taxon>Chironomus</taxon>
    </lineage>
</organism>
<dbReference type="OrthoDB" id="27917at2759"/>
<evidence type="ECO:0000256" key="4">
    <source>
        <dbReference type="ARBA" id="ARBA00022614"/>
    </source>
</evidence>
<evidence type="ECO:0000256" key="1">
    <source>
        <dbReference type="ARBA" id="ARBA00003843"/>
    </source>
</evidence>
<keyword evidence="9" id="KW-0206">Cytoskeleton</keyword>
<keyword evidence="5" id="KW-0677">Repeat</keyword>
<evidence type="ECO:0000256" key="8">
    <source>
        <dbReference type="ARBA" id="ARBA00023069"/>
    </source>
</evidence>
<dbReference type="EMBL" id="OU895878">
    <property type="protein sequence ID" value="CAG9801990.1"/>
    <property type="molecule type" value="Genomic_DNA"/>
</dbReference>
<keyword evidence="7" id="KW-0175">Coiled coil</keyword>
<evidence type="ECO:0000256" key="9">
    <source>
        <dbReference type="ARBA" id="ARBA00023212"/>
    </source>
</evidence>
<dbReference type="InterPro" id="IPR003591">
    <property type="entry name" value="Leu-rich_rpt_typical-subtyp"/>
</dbReference>
<dbReference type="SMART" id="SM00365">
    <property type="entry name" value="LRR_SD22"/>
    <property type="match status" value="5"/>
</dbReference>
<accession>A0A9N9RNY4</accession>
<evidence type="ECO:0000256" key="2">
    <source>
        <dbReference type="ARBA" id="ARBA00004611"/>
    </source>
</evidence>
<dbReference type="PANTHER" id="PTHR45973:SF12">
    <property type="entry name" value="DYNEIN REGULATORY COMPLEX SUBUNIT 3"/>
    <property type="match status" value="1"/>
</dbReference>
<comment type="subcellular location">
    <subcellularLocation>
        <location evidence="2">Cytoplasm</location>
        <location evidence="2">Cytoskeleton</location>
        <location evidence="2">Flagellum axoneme</location>
    </subcellularLocation>
</comment>
<dbReference type="GO" id="GO:0005929">
    <property type="term" value="C:cilium"/>
    <property type="evidence" value="ECO:0007669"/>
    <property type="project" value="TreeGrafter"/>
</dbReference>
<dbReference type="InterPro" id="IPR050576">
    <property type="entry name" value="Cilia_flagella_integrity"/>
</dbReference>
<dbReference type="Pfam" id="PF14580">
    <property type="entry name" value="LRR_9"/>
    <property type="match status" value="1"/>
</dbReference>
<dbReference type="AlphaFoldDB" id="A0A9N9RNY4"/>
<comment type="function">
    <text evidence="1">Cilium-specific protein required for cilia structures.</text>
</comment>
<reference evidence="14" key="1">
    <citation type="submission" date="2022-01" db="EMBL/GenBank/DDBJ databases">
        <authorList>
            <person name="King R."/>
        </authorList>
    </citation>
    <scope>NUCLEOTIDE SEQUENCE</scope>
</reference>
<dbReference type="SMART" id="SM00369">
    <property type="entry name" value="LRR_TYP"/>
    <property type="match status" value="4"/>
</dbReference>